<comment type="caution">
    <text evidence="2">The sequence shown here is derived from an EMBL/GenBank/DDBJ whole genome shotgun (WGS) entry which is preliminary data.</text>
</comment>
<accession>A0A3D8J475</accession>
<protein>
    <submittedName>
        <fullName evidence="2">Uncharacterized protein</fullName>
    </submittedName>
</protein>
<reference evidence="2 3" key="1">
    <citation type="submission" date="2018-04" db="EMBL/GenBank/DDBJ databases">
        <title>Novel Campyloabacter and Helicobacter Species and Strains.</title>
        <authorList>
            <person name="Mannion A.J."/>
            <person name="Shen Z."/>
            <person name="Fox J.G."/>
        </authorList>
    </citation>
    <scope>NUCLEOTIDE SEQUENCE [LARGE SCALE GENOMIC DNA]</scope>
    <source>
        <strain evidence="2 3">MIT 97-5075</strain>
    </source>
</reference>
<evidence type="ECO:0000313" key="3">
    <source>
        <dbReference type="Proteomes" id="UP000256424"/>
    </source>
</evidence>
<feature type="region of interest" description="Disordered" evidence="1">
    <location>
        <begin position="1"/>
        <end position="27"/>
    </location>
</feature>
<feature type="compositionally biased region" description="Basic and acidic residues" evidence="1">
    <location>
        <begin position="1"/>
        <end position="20"/>
    </location>
</feature>
<dbReference type="EMBL" id="NXLW01000008">
    <property type="protein sequence ID" value="RDU72307.1"/>
    <property type="molecule type" value="Genomic_DNA"/>
</dbReference>
<organism evidence="2 3">
    <name type="scientific">Helicobacter aurati</name>
    <dbReference type="NCBI Taxonomy" id="137778"/>
    <lineage>
        <taxon>Bacteria</taxon>
        <taxon>Pseudomonadati</taxon>
        <taxon>Campylobacterota</taxon>
        <taxon>Epsilonproteobacteria</taxon>
        <taxon>Campylobacterales</taxon>
        <taxon>Helicobacteraceae</taxon>
        <taxon>Helicobacter</taxon>
    </lineage>
</organism>
<evidence type="ECO:0000313" key="2">
    <source>
        <dbReference type="EMBL" id="RDU72307.1"/>
    </source>
</evidence>
<gene>
    <name evidence="2" type="ORF">CQA66_05380</name>
</gene>
<name>A0A3D8J475_9HELI</name>
<dbReference type="AlphaFoldDB" id="A0A3D8J475"/>
<sequence length="69" mass="7780">MDAYRDSSVSRKLQNDRDTSHSLSMTNKRDVYPFGNAIWARTLFVLVATTLASSKPSHNPQGFCPHLQI</sequence>
<keyword evidence="3" id="KW-1185">Reference proteome</keyword>
<evidence type="ECO:0000256" key="1">
    <source>
        <dbReference type="SAM" id="MobiDB-lite"/>
    </source>
</evidence>
<dbReference type="Proteomes" id="UP000256424">
    <property type="component" value="Unassembled WGS sequence"/>
</dbReference>
<proteinExistence type="predicted"/>